<dbReference type="InterPro" id="IPR027417">
    <property type="entry name" value="P-loop_NTPase"/>
</dbReference>
<proteinExistence type="predicted"/>
<name>A0A1I6F565_9PSEU</name>
<dbReference type="RefSeq" id="WP_093601062.1">
    <property type="nucleotide sequence ID" value="NZ_FOYL01000008.1"/>
</dbReference>
<dbReference type="SUPFAM" id="SSF46894">
    <property type="entry name" value="C-terminal effector domain of the bipartite response regulators"/>
    <property type="match status" value="1"/>
</dbReference>
<dbReference type="SUPFAM" id="SSF48452">
    <property type="entry name" value="TPR-like"/>
    <property type="match status" value="2"/>
</dbReference>
<dbReference type="AlphaFoldDB" id="A0A1I6F565"/>
<dbReference type="PANTHER" id="PTHR47691">
    <property type="entry name" value="REGULATOR-RELATED"/>
    <property type="match status" value="1"/>
</dbReference>
<dbReference type="STRING" id="84724.SAMN04488564_108198"/>
<gene>
    <name evidence="1" type="ORF">SAMN04488564_108198</name>
</gene>
<dbReference type="PANTHER" id="PTHR47691:SF3">
    <property type="entry name" value="HTH-TYPE TRANSCRIPTIONAL REGULATOR RV0890C-RELATED"/>
    <property type="match status" value="1"/>
</dbReference>
<dbReference type="Gene3D" id="1.25.40.10">
    <property type="entry name" value="Tetratricopeptide repeat domain"/>
    <property type="match status" value="1"/>
</dbReference>
<dbReference type="EMBL" id="FOYL01000008">
    <property type="protein sequence ID" value="SFR25040.1"/>
    <property type="molecule type" value="Genomic_DNA"/>
</dbReference>
<evidence type="ECO:0000313" key="1">
    <source>
        <dbReference type="EMBL" id="SFR25040.1"/>
    </source>
</evidence>
<dbReference type="Proteomes" id="UP000198583">
    <property type="component" value="Unassembled WGS sequence"/>
</dbReference>
<dbReference type="GO" id="GO:0003677">
    <property type="term" value="F:DNA binding"/>
    <property type="evidence" value="ECO:0007669"/>
    <property type="project" value="InterPro"/>
</dbReference>
<reference evidence="2" key="1">
    <citation type="submission" date="2016-10" db="EMBL/GenBank/DDBJ databases">
        <authorList>
            <person name="Varghese N."/>
            <person name="Submissions S."/>
        </authorList>
    </citation>
    <scope>NUCLEOTIDE SEQUENCE [LARGE SCALE GENOMIC DNA]</scope>
    <source>
        <strain evidence="2">DSM 44232</strain>
    </source>
</reference>
<dbReference type="InterPro" id="IPR036388">
    <property type="entry name" value="WH-like_DNA-bd_sf"/>
</dbReference>
<dbReference type="Gene3D" id="3.40.50.300">
    <property type="entry name" value="P-loop containing nucleotide triphosphate hydrolases"/>
    <property type="match status" value="1"/>
</dbReference>
<dbReference type="SUPFAM" id="SSF52540">
    <property type="entry name" value="P-loop containing nucleoside triphosphate hydrolases"/>
    <property type="match status" value="1"/>
</dbReference>
<dbReference type="SMART" id="SM00028">
    <property type="entry name" value="TPR"/>
    <property type="match status" value="4"/>
</dbReference>
<dbReference type="OrthoDB" id="581105at2"/>
<dbReference type="InterPro" id="IPR016032">
    <property type="entry name" value="Sig_transdc_resp-reg_C-effctor"/>
</dbReference>
<dbReference type="PRINTS" id="PR00364">
    <property type="entry name" value="DISEASERSIST"/>
</dbReference>
<dbReference type="InterPro" id="IPR011990">
    <property type="entry name" value="TPR-like_helical_dom_sf"/>
</dbReference>
<accession>A0A1I6F565</accession>
<protein>
    <submittedName>
        <fullName evidence="1">NB-ARC domain-containing protein</fullName>
    </submittedName>
</protein>
<dbReference type="InterPro" id="IPR019734">
    <property type="entry name" value="TPR_rpt"/>
</dbReference>
<keyword evidence="2" id="KW-1185">Reference proteome</keyword>
<dbReference type="Gene3D" id="1.10.10.10">
    <property type="entry name" value="Winged helix-like DNA-binding domain superfamily/Winged helix DNA-binding domain"/>
    <property type="match status" value="1"/>
</dbReference>
<dbReference type="GO" id="GO:0006355">
    <property type="term" value="P:regulation of DNA-templated transcription"/>
    <property type="evidence" value="ECO:0007669"/>
    <property type="project" value="InterPro"/>
</dbReference>
<dbReference type="GO" id="GO:0043531">
    <property type="term" value="F:ADP binding"/>
    <property type="evidence" value="ECO:0007669"/>
    <property type="project" value="InterPro"/>
</dbReference>
<organism evidence="1 2">
    <name type="scientific">Lentzea waywayandensis</name>
    <dbReference type="NCBI Taxonomy" id="84724"/>
    <lineage>
        <taxon>Bacteria</taxon>
        <taxon>Bacillati</taxon>
        <taxon>Actinomycetota</taxon>
        <taxon>Actinomycetes</taxon>
        <taxon>Pseudonocardiales</taxon>
        <taxon>Pseudonocardiaceae</taxon>
        <taxon>Lentzea</taxon>
    </lineage>
</organism>
<sequence>MGDVRFLLLGPLRVQVDGHEVPLPAGRGRTILATLLANAGEIVPLDDLGDASSTRKAVSRLRHALGEAASCLRTHGTGYLVHVTNSDLRDFRSLRDQGRHAEALTLWRGKAFEDVGGVHDAAARLDAEREAVQALVPVPRQLPGMLAQFAGRDRELAALTEPAPVTVVSGTAGIGKTALAVQWCNEAASRFPDGQLHVNLRGFDPAFEPMRPEYALRGFLGMLGVPAARMPAGHDDQVALYRRLVAARNLVVLLDNARDAAQVRPLLPGHDGCAVVITSRNRMRDLDGARVLDLDVLTDTEAVGLLTERVGAGPVTAEPAAVTRLITLCGGLPLALSIVGARAATDPHLSLGALADELANEQNTLDFLDTGDPTTSVRAAFSLSCTRLSTAAATLFRLLGVHPGPDISAAAATSLAGSDAGTALLELARANLVTNSKDRYELHDLVRAYARELAGQVETRAALHRAVDHYLHSAHHADSLLGEDRRHFTIAAAQPGVSPELVADEEQAWQWFETENQVLIAMSALAAAERFDVQAWQLPWCLHLYFDREARWREWNALLTTALQAAQRLGDDDAVARMHHLVAHTWFRFTDFDRCTAHLRSALKIYEQQGNKSGAARVHRSISTVFERQGSLEASTHHIRLAMALFTEVDDRMGLANAMGDLGWYLGVLGHHEEALRTCRDARDLHREHGNRFAEAETLDSIAYNLRALGDLTGAAHHYDLSVAAARASGNRYGIAVTLVSLGEVHEEMGDGQAAHRAWTEALQTFEDLGQPDADAVRAKLTALSAASSSG</sequence>
<evidence type="ECO:0000313" key="2">
    <source>
        <dbReference type="Proteomes" id="UP000198583"/>
    </source>
</evidence>